<dbReference type="InterPro" id="IPR044929">
    <property type="entry name" value="DNA/RNA_non-sp_Endonuclease_sf"/>
</dbReference>
<reference evidence="14 15" key="1">
    <citation type="submission" date="2017-10" db="EMBL/GenBank/DDBJ databases">
        <title>The draft genome sequence of Lewinella nigricans NBRC 102662.</title>
        <authorList>
            <person name="Wang K."/>
        </authorList>
    </citation>
    <scope>NUCLEOTIDE SEQUENCE [LARGE SCALE GENOMIC DNA]</scope>
    <source>
        <strain evidence="14 15">NBRC 102662</strain>
    </source>
</reference>
<dbReference type="EC" id="3.1.30.-" evidence="10"/>
<keyword evidence="11" id="KW-0472">Membrane</keyword>
<keyword evidence="15" id="KW-1185">Reference proteome</keyword>
<evidence type="ECO:0000259" key="12">
    <source>
        <dbReference type="SMART" id="SM00477"/>
    </source>
</evidence>
<evidence type="ECO:0000256" key="10">
    <source>
        <dbReference type="RuleBase" id="RU366055"/>
    </source>
</evidence>
<evidence type="ECO:0000256" key="3">
    <source>
        <dbReference type="ARBA" id="ARBA00022722"/>
    </source>
</evidence>
<comment type="cofactor">
    <cofactor evidence="1 10">
        <name>Mg(2+)</name>
        <dbReference type="ChEBI" id="CHEBI:18420"/>
    </cofactor>
</comment>
<evidence type="ECO:0000256" key="4">
    <source>
        <dbReference type="ARBA" id="ARBA00022723"/>
    </source>
</evidence>
<dbReference type="SUPFAM" id="SSF54060">
    <property type="entry name" value="His-Me finger endonucleases"/>
    <property type="match status" value="1"/>
</dbReference>
<evidence type="ECO:0000256" key="8">
    <source>
        <dbReference type="PIRSR" id="PIRSR640255-1"/>
    </source>
</evidence>
<evidence type="ECO:0000256" key="7">
    <source>
        <dbReference type="ARBA" id="ARBA00022842"/>
    </source>
</evidence>
<dbReference type="SMART" id="SM00477">
    <property type="entry name" value="NUC"/>
    <property type="match status" value="1"/>
</dbReference>
<feature type="domain" description="ENPP1-3/EXOG-like endonuclease/phosphodiesterase" evidence="12">
    <location>
        <begin position="70"/>
        <end position="264"/>
    </location>
</feature>
<feature type="active site" description="Proton acceptor" evidence="8">
    <location>
        <position position="132"/>
    </location>
</feature>
<evidence type="ECO:0000259" key="13">
    <source>
        <dbReference type="SMART" id="SM00892"/>
    </source>
</evidence>
<evidence type="ECO:0000256" key="5">
    <source>
        <dbReference type="ARBA" id="ARBA00022759"/>
    </source>
</evidence>
<dbReference type="GO" id="GO:0046872">
    <property type="term" value="F:metal ion binding"/>
    <property type="evidence" value="ECO:0007669"/>
    <property type="project" value="UniProtKB-KW"/>
</dbReference>
<dbReference type="Pfam" id="PF01223">
    <property type="entry name" value="Endonuclease_NS"/>
    <property type="match status" value="1"/>
</dbReference>
<dbReference type="Gene3D" id="3.40.570.10">
    <property type="entry name" value="Extracellular Endonuclease, subunit A"/>
    <property type="match status" value="1"/>
</dbReference>
<name>A0A2D0NIU0_FLAN2</name>
<dbReference type="AlphaFoldDB" id="A0A2D0NIU0"/>
<feature type="transmembrane region" description="Helical" evidence="11">
    <location>
        <begin position="20"/>
        <end position="39"/>
    </location>
</feature>
<dbReference type="SMART" id="SM00892">
    <property type="entry name" value="Endonuclease_NS"/>
    <property type="match status" value="1"/>
</dbReference>
<keyword evidence="4 9" id="KW-0479">Metal-binding</keyword>
<evidence type="ECO:0000256" key="1">
    <source>
        <dbReference type="ARBA" id="ARBA00001946"/>
    </source>
</evidence>
<dbReference type="InterPro" id="IPR044925">
    <property type="entry name" value="His-Me_finger_sf"/>
</dbReference>
<dbReference type="InterPro" id="IPR040255">
    <property type="entry name" value="Non-specific_endonuclease"/>
</dbReference>
<protein>
    <recommendedName>
        <fullName evidence="10">Endonuclease</fullName>
        <ecNumber evidence="10">3.1.30.-</ecNumber>
    </recommendedName>
</protein>
<comment type="similarity">
    <text evidence="2 10">Belongs to the DNA/RNA non-specific endonuclease family.</text>
</comment>
<dbReference type="InterPro" id="IPR020821">
    <property type="entry name" value="ENPP1-3/EXOG-like_nuc-like"/>
</dbReference>
<comment type="caution">
    <text evidence="14">The sequence shown here is derived from an EMBL/GenBank/DDBJ whole genome shotgun (WGS) entry which is preliminary data.</text>
</comment>
<keyword evidence="3 10" id="KW-0540">Nuclease</keyword>
<proteinExistence type="inferred from homology"/>
<evidence type="ECO:0000313" key="14">
    <source>
        <dbReference type="EMBL" id="PHN08411.1"/>
    </source>
</evidence>
<evidence type="ECO:0000256" key="11">
    <source>
        <dbReference type="SAM" id="Phobius"/>
    </source>
</evidence>
<dbReference type="PROSITE" id="PS01070">
    <property type="entry name" value="NUCLEASE_NON_SPEC"/>
    <property type="match status" value="1"/>
</dbReference>
<dbReference type="CDD" id="cd00091">
    <property type="entry name" value="NUC"/>
    <property type="match status" value="1"/>
</dbReference>
<dbReference type="InterPro" id="IPR018524">
    <property type="entry name" value="DNA/RNA_endonuclease_AS"/>
</dbReference>
<keyword evidence="11" id="KW-0812">Transmembrane</keyword>
<dbReference type="PANTHER" id="PTHR13966">
    <property type="entry name" value="ENDONUCLEASE RELATED"/>
    <property type="match status" value="1"/>
</dbReference>
<feature type="binding site" evidence="9">
    <location>
        <position position="163"/>
    </location>
    <ligand>
        <name>Mg(2+)</name>
        <dbReference type="ChEBI" id="CHEBI:18420"/>
        <note>catalytic</note>
    </ligand>
</feature>
<dbReference type="GO" id="GO:0004519">
    <property type="term" value="F:endonuclease activity"/>
    <property type="evidence" value="ECO:0007669"/>
    <property type="project" value="UniProtKB-UniRule"/>
</dbReference>
<evidence type="ECO:0000313" key="15">
    <source>
        <dbReference type="Proteomes" id="UP000223913"/>
    </source>
</evidence>
<keyword evidence="6 10" id="KW-0378">Hydrolase</keyword>
<evidence type="ECO:0000256" key="6">
    <source>
        <dbReference type="ARBA" id="ARBA00022801"/>
    </source>
</evidence>
<dbReference type="Proteomes" id="UP000223913">
    <property type="component" value="Unassembled WGS sequence"/>
</dbReference>
<dbReference type="RefSeq" id="WP_099148003.1">
    <property type="nucleotide sequence ID" value="NZ_PDUD01000001.1"/>
</dbReference>
<feature type="domain" description="DNA/RNA non-specific endonuclease/pyrophosphatase/phosphodiesterase" evidence="13">
    <location>
        <begin position="69"/>
        <end position="264"/>
    </location>
</feature>
<keyword evidence="7" id="KW-0460">Magnesium</keyword>
<evidence type="ECO:0000256" key="2">
    <source>
        <dbReference type="ARBA" id="ARBA00010052"/>
    </source>
</evidence>
<evidence type="ECO:0000256" key="9">
    <source>
        <dbReference type="PIRSR" id="PIRSR640255-2"/>
    </source>
</evidence>
<dbReference type="OrthoDB" id="9811262at2"/>
<dbReference type="InterPro" id="IPR001604">
    <property type="entry name" value="Endo_G_ENPP1-like_dom"/>
</dbReference>
<organism evidence="14 15">
    <name type="scientific">Flavilitoribacter nigricans (strain ATCC 23147 / DSM 23189 / NBRC 102662 / NCIMB 1420 / SS-2)</name>
    <name type="common">Lewinella nigricans</name>
    <dbReference type="NCBI Taxonomy" id="1122177"/>
    <lineage>
        <taxon>Bacteria</taxon>
        <taxon>Pseudomonadati</taxon>
        <taxon>Bacteroidota</taxon>
        <taxon>Saprospiria</taxon>
        <taxon>Saprospirales</taxon>
        <taxon>Lewinellaceae</taxon>
        <taxon>Flavilitoribacter</taxon>
    </lineage>
</organism>
<gene>
    <name evidence="14" type="ORF">CRP01_00425</name>
</gene>
<dbReference type="GO" id="GO:0003676">
    <property type="term" value="F:nucleic acid binding"/>
    <property type="evidence" value="ECO:0007669"/>
    <property type="project" value="InterPro"/>
</dbReference>
<dbReference type="GO" id="GO:0016787">
    <property type="term" value="F:hydrolase activity"/>
    <property type="evidence" value="ECO:0007669"/>
    <property type="project" value="UniProtKB-KW"/>
</dbReference>
<sequence length="296" mass="33937">MAKLRTNHARQAKGSSGMIVKVGLFGAIIGGLYFVFNYFTGADLTPPDTGETYHAESYYLPSSTGQVIEYRDYVISYNEDHEQAEWVAYILTRENLEKPWNKRSDNFMPDSRVKTGSATPNDYRGSGYDRGHLVPAADMAYDAAAMEETFLMSNISPQSRNFNKGIWRELEELTRDWAKKFDELYVVTGPVLSQEPKGYIGENEVSVPTAYFKVLLDLAEPEQKGIGFIIPNQVSFEPLYDFVASIDQVEELTGIDFYPDLMPKELEQQLEGNYNLDLWQFSKQKYDKRIEQWNKE</sequence>
<keyword evidence="5 10" id="KW-0255">Endonuclease</keyword>
<keyword evidence="11" id="KW-1133">Transmembrane helix</keyword>
<accession>A0A2D0NIU0</accession>
<dbReference type="PANTHER" id="PTHR13966:SF5">
    <property type="entry name" value="ENDONUCLEASE G, MITOCHONDRIAL"/>
    <property type="match status" value="1"/>
</dbReference>
<dbReference type="EMBL" id="PDUD01000001">
    <property type="protein sequence ID" value="PHN08411.1"/>
    <property type="molecule type" value="Genomic_DNA"/>
</dbReference>